<dbReference type="RefSeq" id="WP_018208597.1">
    <property type="nucleotide sequence ID" value="NZ_CABFNB010000057.1"/>
</dbReference>
<reference evidence="2 3" key="1">
    <citation type="submission" date="2019-06" db="EMBL/GenBank/DDBJ databases">
        <authorList>
            <person name="Le Quere A."/>
            <person name="Colella S."/>
        </authorList>
    </citation>
    <scope>NUCLEOTIDE SEQUENCE [LARGE SCALE GENOMIC DNA]</scope>
    <source>
        <strain evidence="2">EmedicaeMD41</strain>
    </source>
</reference>
<sequence>MTQVVTISATTAAYAAEAAKPSTHMRGGGLVDEEITLLSAGRLERITMPSKIGSLLPLHLMLIGAERRLPQQTQAETLRRYLENGDGDDGREDRRQDDNSAGDETEQGEIAEMLDRIIQGS</sequence>
<dbReference type="EMBL" id="CABFNB010000057">
    <property type="protein sequence ID" value="VTZ60345.1"/>
    <property type="molecule type" value="Genomic_DNA"/>
</dbReference>
<evidence type="ECO:0000313" key="3">
    <source>
        <dbReference type="Proteomes" id="UP000507954"/>
    </source>
</evidence>
<accession>A0A508WT14</accession>
<organism evidence="2 3">
    <name type="scientific">Sinorhizobium medicae</name>
    <dbReference type="NCBI Taxonomy" id="110321"/>
    <lineage>
        <taxon>Bacteria</taxon>
        <taxon>Pseudomonadati</taxon>
        <taxon>Pseudomonadota</taxon>
        <taxon>Alphaproteobacteria</taxon>
        <taxon>Hyphomicrobiales</taxon>
        <taxon>Rhizobiaceae</taxon>
        <taxon>Sinorhizobium/Ensifer group</taxon>
        <taxon>Sinorhizobium</taxon>
    </lineage>
</organism>
<feature type="compositionally biased region" description="Acidic residues" evidence="1">
    <location>
        <begin position="100"/>
        <end position="109"/>
    </location>
</feature>
<gene>
    <name evidence="2" type="ORF">EMEDMD4_150124</name>
</gene>
<feature type="region of interest" description="Disordered" evidence="1">
    <location>
        <begin position="79"/>
        <end position="121"/>
    </location>
</feature>
<name>A0A508WT14_9HYPH</name>
<evidence type="ECO:0000256" key="1">
    <source>
        <dbReference type="SAM" id="MobiDB-lite"/>
    </source>
</evidence>
<dbReference type="AlphaFoldDB" id="A0A508WT14"/>
<dbReference type="Proteomes" id="UP000507954">
    <property type="component" value="Unassembled WGS sequence"/>
</dbReference>
<proteinExistence type="predicted"/>
<evidence type="ECO:0000313" key="2">
    <source>
        <dbReference type="EMBL" id="VTZ60345.1"/>
    </source>
</evidence>
<protein>
    <submittedName>
        <fullName evidence="2">Uncharacterized protein</fullName>
    </submittedName>
</protein>